<sequence>MDVELLYFEDCANRREAERRLEQALAATGRAGTKVVLRLVASDEQARALRFPGSPTIRVDGRDLFPPEGPAPAENLARAGSPATARGPLPYRDLLAPAEPFGLTCRVYATPDGPAGAPTVDQLVRALGGGER</sequence>
<dbReference type="Proteomes" id="UP000749040">
    <property type="component" value="Unassembled WGS sequence"/>
</dbReference>
<comment type="caution">
    <text evidence="2">The sequence shown here is derived from an EMBL/GenBank/DDBJ whole genome shotgun (WGS) entry which is preliminary data.</text>
</comment>
<proteinExistence type="predicted"/>
<evidence type="ECO:0000313" key="3">
    <source>
        <dbReference type="Proteomes" id="UP000749040"/>
    </source>
</evidence>
<dbReference type="EMBL" id="JADKYB010000001">
    <property type="protein sequence ID" value="MBM9503239.1"/>
    <property type="molecule type" value="Genomic_DNA"/>
</dbReference>
<evidence type="ECO:0000313" key="2">
    <source>
        <dbReference type="EMBL" id="MBM9503239.1"/>
    </source>
</evidence>
<evidence type="ECO:0000256" key="1">
    <source>
        <dbReference type="SAM" id="MobiDB-lite"/>
    </source>
</evidence>
<reference evidence="2 3" key="1">
    <citation type="submission" date="2021-01" db="EMBL/GenBank/DDBJ databases">
        <title>Streptomyces acididurans sp. nov., isolated from a peat swamp forest soil.</title>
        <authorList>
            <person name="Chantavorakit T."/>
            <person name="Duangmal K."/>
        </authorList>
    </citation>
    <scope>NUCLEOTIDE SEQUENCE [LARGE SCALE GENOMIC DNA]</scope>
    <source>
        <strain evidence="2 3">KK5PA1</strain>
    </source>
</reference>
<gene>
    <name evidence="2" type="ORF">ITX44_01590</name>
</gene>
<organism evidence="2 3">
    <name type="scientific">Actinacidiphila acididurans</name>
    <dbReference type="NCBI Taxonomy" id="2784346"/>
    <lineage>
        <taxon>Bacteria</taxon>
        <taxon>Bacillati</taxon>
        <taxon>Actinomycetota</taxon>
        <taxon>Actinomycetes</taxon>
        <taxon>Kitasatosporales</taxon>
        <taxon>Streptomycetaceae</taxon>
        <taxon>Actinacidiphila</taxon>
    </lineage>
</organism>
<accession>A0ABS2TIR4</accession>
<name>A0ABS2TIR4_9ACTN</name>
<evidence type="ECO:0008006" key="4">
    <source>
        <dbReference type="Google" id="ProtNLM"/>
    </source>
</evidence>
<feature type="region of interest" description="Disordered" evidence="1">
    <location>
        <begin position="59"/>
        <end position="91"/>
    </location>
</feature>
<protein>
    <recommendedName>
        <fullName evidence="4">Thioredoxin family protein</fullName>
    </recommendedName>
</protein>
<dbReference type="RefSeq" id="WP_205355105.1">
    <property type="nucleotide sequence ID" value="NZ_JADKYB010000001.1"/>
</dbReference>
<keyword evidence="3" id="KW-1185">Reference proteome</keyword>